<dbReference type="AlphaFoldDB" id="T1J2U5"/>
<sequence>MADDFFSEYWDDYVHPKPGQISIVDALRWRDDVMFISPDRLSGLKPSLKKRIREDISQGNPPFSVLYEPPQKVMVSECDWVKDIPLPGENRMRLFSYRQMLDALDEIPLPLPQEEPEVYKLFNREPTRVFVYRNLENIDLDVIPLPQEEPEVYKLFNREPTRVFVCHNPENIDLNDISVPEENINLKDTTLSEETMGSKENYDSTLTSADSGYFEPIESPKTAISNFTNGTFPWCQPSTIQTFFRFESSTTSPQNDIINEPLKKPTENVTNNNSKIQTNYRKNRNIEYSDELYSSEREEGELSDSDESESPINFESKYGKTDLSLVSEVREDGELSDSDESESPINFESNYGKTDLRLVSEVREDGELSDSSDSVIEILSESSHSVMKMKCGNKNQQEFLNGDEIYLTDYEDEELDVSDKKDVLWGSGSIDMCSSSVINRDLMTLSTNDAIIDELVEFPCVKNNLSNTESDLALLIKKLESFDLGIDDGENATQKLVELMTELKLEVEKFQLPKVVIDMLEGLNLDPNREEESLLLAEKLAELTINLKKDLKMIIK</sequence>
<dbReference type="Proteomes" id="UP000014500">
    <property type="component" value="Unassembled WGS sequence"/>
</dbReference>
<dbReference type="EnsemblMetazoa" id="SMAR007894-RA">
    <property type="protein sequence ID" value="SMAR007894-PA"/>
    <property type="gene ID" value="SMAR007894"/>
</dbReference>
<evidence type="ECO:0000313" key="2">
    <source>
        <dbReference type="EnsemblMetazoa" id="SMAR007894-PA"/>
    </source>
</evidence>
<accession>T1J2U5</accession>
<keyword evidence="3" id="KW-1185">Reference proteome</keyword>
<feature type="region of interest" description="Disordered" evidence="1">
    <location>
        <begin position="329"/>
        <end position="349"/>
    </location>
</feature>
<feature type="compositionally biased region" description="Polar residues" evidence="1">
    <location>
        <begin position="267"/>
        <end position="280"/>
    </location>
</feature>
<feature type="region of interest" description="Disordered" evidence="1">
    <location>
        <begin position="250"/>
        <end position="316"/>
    </location>
</feature>
<organism evidence="2 3">
    <name type="scientific">Strigamia maritima</name>
    <name type="common">European centipede</name>
    <name type="synonym">Geophilus maritimus</name>
    <dbReference type="NCBI Taxonomy" id="126957"/>
    <lineage>
        <taxon>Eukaryota</taxon>
        <taxon>Metazoa</taxon>
        <taxon>Ecdysozoa</taxon>
        <taxon>Arthropoda</taxon>
        <taxon>Myriapoda</taxon>
        <taxon>Chilopoda</taxon>
        <taxon>Pleurostigmophora</taxon>
        <taxon>Geophilomorpha</taxon>
        <taxon>Linotaeniidae</taxon>
        <taxon>Strigamia</taxon>
    </lineage>
</organism>
<protein>
    <submittedName>
        <fullName evidence="2">Uncharacterized protein</fullName>
    </submittedName>
</protein>
<dbReference type="EMBL" id="JH431809">
    <property type="status" value="NOT_ANNOTATED_CDS"/>
    <property type="molecule type" value="Genomic_DNA"/>
</dbReference>
<proteinExistence type="predicted"/>
<evidence type="ECO:0000256" key="1">
    <source>
        <dbReference type="SAM" id="MobiDB-lite"/>
    </source>
</evidence>
<dbReference type="HOGENOM" id="CLU_490329_0_0_1"/>
<reference evidence="2" key="2">
    <citation type="submission" date="2015-02" db="UniProtKB">
        <authorList>
            <consortium name="EnsemblMetazoa"/>
        </authorList>
    </citation>
    <scope>IDENTIFICATION</scope>
</reference>
<evidence type="ECO:0000313" key="3">
    <source>
        <dbReference type="Proteomes" id="UP000014500"/>
    </source>
</evidence>
<reference evidence="3" key="1">
    <citation type="submission" date="2011-05" db="EMBL/GenBank/DDBJ databases">
        <authorList>
            <person name="Richards S.R."/>
            <person name="Qu J."/>
            <person name="Jiang H."/>
            <person name="Jhangiani S.N."/>
            <person name="Agravi P."/>
            <person name="Goodspeed R."/>
            <person name="Gross S."/>
            <person name="Mandapat C."/>
            <person name="Jackson L."/>
            <person name="Mathew T."/>
            <person name="Pu L."/>
            <person name="Thornton R."/>
            <person name="Saada N."/>
            <person name="Wilczek-Boney K.B."/>
            <person name="Lee S."/>
            <person name="Kovar C."/>
            <person name="Wu Y."/>
            <person name="Scherer S.E."/>
            <person name="Worley K.C."/>
            <person name="Muzny D.M."/>
            <person name="Gibbs R."/>
        </authorList>
    </citation>
    <scope>NUCLEOTIDE SEQUENCE</scope>
    <source>
        <strain evidence="3">Brora</strain>
    </source>
</reference>
<name>T1J2U5_STRMM</name>
<feature type="compositionally biased region" description="Acidic residues" evidence="1">
    <location>
        <begin position="298"/>
        <end position="309"/>
    </location>
</feature>